<dbReference type="Pfam" id="PF14595">
    <property type="entry name" value="Thioredoxin_9"/>
    <property type="match status" value="1"/>
</dbReference>
<evidence type="ECO:0000313" key="2">
    <source>
        <dbReference type="Proteomes" id="UP000653730"/>
    </source>
</evidence>
<dbReference type="Proteomes" id="UP000653730">
    <property type="component" value="Unassembled WGS sequence"/>
</dbReference>
<accession>A0A926JPR6</accession>
<reference evidence="1 2" key="1">
    <citation type="submission" date="2020-09" db="EMBL/GenBank/DDBJ databases">
        <title>Sinomicrobium weinanense sp. nov., a halophilic bacteria isolated from saline-alkali soil.</title>
        <authorList>
            <person name="Wu P."/>
            <person name="Ren H."/>
            <person name="Mei Y."/>
            <person name="Liang Y."/>
            <person name="Chen Z."/>
        </authorList>
    </citation>
    <scope>NUCLEOTIDE SEQUENCE [LARGE SCALE GENOMIC DNA]</scope>
    <source>
        <strain evidence="1 2">FJxs</strain>
    </source>
</reference>
<keyword evidence="2" id="KW-1185">Reference proteome</keyword>
<protein>
    <submittedName>
        <fullName evidence="1">Thioredoxin family protein</fullName>
    </submittedName>
</protein>
<dbReference type="EMBL" id="JACVDC010000005">
    <property type="protein sequence ID" value="MBC9794991.1"/>
    <property type="molecule type" value="Genomic_DNA"/>
</dbReference>
<proteinExistence type="predicted"/>
<dbReference type="AlphaFoldDB" id="A0A926JPR6"/>
<organism evidence="1 2">
    <name type="scientific">Sinomicrobium weinanense</name>
    <dbReference type="NCBI Taxonomy" id="2842200"/>
    <lineage>
        <taxon>Bacteria</taxon>
        <taxon>Pseudomonadati</taxon>
        <taxon>Bacteroidota</taxon>
        <taxon>Flavobacteriia</taxon>
        <taxon>Flavobacteriales</taxon>
        <taxon>Flavobacteriaceae</taxon>
        <taxon>Sinomicrobium</taxon>
    </lineage>
</organism>
<evidence type="ECO:0000313" key="1">
    <source>
        <dbReference type="EMBL" id="MBC9794991.1"/>
    </source>
</evidence>
<gene>
    <name evidence="1" type="ORF">IBL28_03350</name>
</gene>
<name>A0A926JPR6_9FLAO</name>
<dbReference type="RefSeq" id="WP_187964144.1">
    <property type="nucleotide sequence ID" value="NZ_JACVDC010000005.1"/>
</dbReference>
<sequence length="207" mass="23544">MNKLETSIQGNIFNYSEYVAWMEELVRNGRTSGSKQTEALAGFTALNLKRTQRLDKTAKIEAELKELLSGLEQPQDWWVITEAWCGDGAQNIPVMAKMAAESNGMIRLHMILRDKNPDLMDRYLTNGARSIPKLAAFDPSGNELFTWGPRPEPAQQLLLDWKAAPGDRSWDDFEKELHTWYAKDKTQTMQQEFIALLKKNTPVKAIG</sequence>
<dbReference type="InterPro" id="IPR036249">
    <property type="entry name" value="Thioredoxin-like_sf"/>
</dbReference>
<comment type="caution">
    <text evidence="1">The sequence shown here is derived from an EMBL/GenBank/DDBJ whole genome shotgun (WGS) entry which is preliminary data.</text>
</comment>
<dbReference type="SUPFAM" id="SSF52833">
    <property type="entry name" value="Thioredoxin-like"/>
    <property type="match status" value="1"/>
</dbReference>
<dbReference type="Gene3D" id="3.40.30.10">
    <property type="entry name" value="Glutaredoxin"/>
    <property type="match status" value="1"/>
</dbReference>